<name>A0A081EWM0_9EURY</name>
<dbReference type="Pfam" id="PF23993">
    <property type="entry name" value="DUF7311"/>
    <property type="match status" value="1"/>
</dbReference>
<dbReference type="InterPro" id="IPR055735">
    <property type="entry name" value="DUF7311"/>
</dbReference>
<evidence type="ECO:0000259" key="1">
    <source>
        <dbReference type="Pfam" id="PF23993"/>
    </source>
</evidence>
<dbReference type="EMBL" id="JNFH02000117">
    <property type="protein sequence ID" value="KDS91808.1"/>
    <property type="molecule type" value="Genomic_DNA"/>
</dbReference>
<organism evidence="2 3">
    <name type="scientific">Halorubrum saccharovorum</name>
    <dbReference type="NCBI Taxonomy" id="2248"/>
    <lineage>
        <taxon>Archaea</taxon>
        <taxon>Methanobacteriati</taxon>
        <taxon>Methanobacteriota</taxon>
        <taxon>Stenosarchaea group</taxon>
        <taxon>Halobacteria</taxon>
        <taxon>Halobacteriales</taxon>
        <taxon>Haloferacaceae</taxon>
        <taxon>Halorubrum</taxon>
    </lineage>
</organism>
<comment type="caution">
    <text evidence="2">The sequence shown here is derived from an EMBL/GenBank/DDBJ whole genome shotgun (WGS) entry which is preliminary data.</text>
</comment>
<protein>
    <recommendedName>
        <fullName evidence="1">DUF7311 domain-containing protein</fullName>
    </recommendedName>
</protein>
<gene>
    <name evidence="2" type="ORF">FK85_17945</name>
</gene>
<dbReference type="RefSeq" id="WP_050026956.1">
    <property type="nucleotide sequence ID" value="NZ_JNFH02000117.1"/>
</dbReference>
<keyword evidence="3" id="KW-1185">Reference proteome</keyword>
<proteinExistence type="predicted"/>
<reference evidence="2 3" key="1">
    <citation type="journal article" date="2015" name="Genome Announc.">
        <title>Draft genome sequence of a Halorubrum H3 strain isolated from the burlinskoye salt lake (Altai Krai, Russia).</title>
        <authorList>
            <person name="Rozanov A.S."/>
            <person name="Bryanskaya A.V."/>
            <person name="Malup T.K."/>
            <person name="Kotenko A.V."/>
            <person name="Peltek S.E."/>
        </authorList>
    </citation>
    <scope>NUCLEOTIDE SEQUENCE [LARGE SCALE GENOMIC DNA]</scope>
    <source>
        <strain evidence="2 3">H3</strain>
    </source>
</reference>
<dbReference type="AlphaFoldDB" id="A0A081EWM0"/>
<evidence type="ECO:0000313" key="3">
    <source>
        <dbReference type="Proteomes" id="UP000053331"/>
    </source>
</evidence>
<feature type="domain" description="DUF7311" evidence="1">
    <location>
        <begin position="1"/>
        <end position="152"/>
    </location>
</feature>
<dbReference type="Proteomes" id="UP000053331">
    <property type="component" value="Unassembled WGS sequence"/>
</dbReference>
<accession>A0A081EWM0</accession>
<dbReference type="OrthoDB" id="330986at2157"/>
<evidence type="ECO:0000313" key="2">
    <source>
        <dbReference type="EMBL" id="KDS91808.1"/>
    </source>
</evidence>
<sequence length="156" mass="16153">MIRVVLTVLVAVALLAVSMPALEDARTATTAEQLGTESDRVERAIGGLASGSMSVSDPSLAARTTVTVRAPGGITAAPIHRLALIQPDRSGNGSGAALRYRIDGRRDRTLPIGPDATAATVEVVDGPIALRTRGESHLKLRLVDDGGPTVKVERVG</sequence>